<keyword evidence="16" id="KW-0862">Zinc</keyword>
<feature type="compositionally biased region" description="Polar residues" evidence="23">
    <location>
        <begin position="304"/>
        <end position="322"/>
    </location>
</feature>
<dbReference type="InterPro" id="IPR013083">
    <property type="entry name" value="Znf_RING/FYVE/PHD"/>
</dbReference>
<feature type="compositionally biased region" description="Basic and acidic residues" evidence="23">
    <location>
        <begin position="291"/>
        <end position="302"/>
    </location>
</feature>
<dbReference type="SUPFAM" id="SSF52540">
    <property type="entry name" value="P-loop containing nucleoside triphosphate hydrolases"/>
    <property type="match status" value="2"/>
</dbReference>
<dbReference type="SUPFAM" id="SSF57850">
    <property type="entry name" value="RING/U-box"/>
    <property type="match status" value="1"/>
</dbReference>
<dbReference type="GO" id="GO:0002040">
    <property type="term" value="P:sprouting angiogenesis"/>
    <property type="evidence" value="ECO:0007669"/>
    <property type="project" value="TreeGrafter"/>
</dbReference>
<evidence type="ECO:0000256" key="12">
    <source>
        <dbReference type="ARBA" id="ARBA00022741"/>
    </source>
</evidence>
<keyword evidence="20" id="KW-0511">Multifunctional enzyme</keyword>
<keyword evidence="12" id="KW-0547">Nucleotide-binding</keyword>
<evidence type="ECO:0000256" key="6">
    <source>
        <dbReference type="ARBA" id="ARBA00012483"/>
    </source>
</evidence>
<feature type="compositionally biased region" description="Basic residues" evidence="23">
    <location>
        <begin position="5370"/>
        <end position="5381"/>
    </location>
</feature>
<dbReference type="PANTHER" id="PTHR22605">
    <property type="entry name" value="RZ-TYPE DOMAIN-CONTAINING PROTEIN"/>
    <property type="match status" value="1"/>
</dbReference>
<dbReference type="Proteomes" id="UP001239994">
    <property type="component" value="Unassembled WGS sequence"/>
</dbReference>
<evidence type="ECO:0000256" key="1">
    <source>
        <dbReference type="ARBA" id="ARBA00000900"/>
    </source>
</evidence>
<feature type="domain" description="RING-type" evidence="24">
    <location>
        <begin position="3980"/>
        <end position="4018"/>
    </location>
</feature>
<dbReference type="InterPro" id="IPR003593">
    <property type="entry name" value="AAA+_ATPase"/>
</dbReference>
<feature type="region of interest" description="Disordered" evidence="23">
    <location>
        <begin position="5314"/>
        <end position="5521"/>
    </location>
</feature>
<dbReference type="SMART" id="SM00382">
    <property type="entry name" value="AAA"/>
    <property type="match status" value="2"/>
</dbReference>
<evidence type="ECO:0000256" key="3">
    <source>
        <dbReference type="ARBA" id="ARBA00004514"/>
    </source>
</evidence>
<comment type="catalytic activity">
    <reaction evidence="1">
        <text>S-ubiquitinyl-[E2 ubiquitin-conjugating enzyme]-L-cysteine + [acceptor protein]-L-lysine = [E2 ubiquitin-conjugating enzyme]-L-cysteine + N(6)-ubiquitinyl-[acceptor protein]-L-lysine.</text>
        <dbReference type="EC" id="2.3.2.27"/>
    </reaction>
</comment>
<keyword evidence="11" id="KW-0479">Metal-binding</keyword>
<evidence type="ECO:0000256" key="2">
    <source>
        <dbReference type="ARBA" id="ARBA00004502"/>
    </source>
</evidence>
<feature type="compositionally biased region" description="Basic and acidic residues" evidence="23">
    <location>
        <begin position="76"/>
        <end position="85"/>
    </location>
</feature>
<dbReference type="PROSITE" id="PS51981">
    <property type="entry name" value="ZF_RZ"/>
    <property type="match status" value="1"/>
</dbReference>
<feature type="compositionally biased region" description="Polar residues" evidence="23">
    <location>
        <begin position="214"/>
        <end position="231"/>
    </location>
</feature>
<protein>
    <recommendedName>
        <fullName evidence="6">RING-type E3 ubiquitin transferase</fullName>
        <ecNumber evidence="6">2.3.2.27</ecNumber>
    </recommendedName>
</protein>
<feature type="compositionally biased region" description="Polar residues" evidence="23">
    <location>
        <begin position="183"/>
        <end position="203"/>
    </location>
</feature>
<feature type="region of interest" description="Disordered" evidence="23">
    <location>
        <begin position="25"/>
        <end position="379"/>
    </location>
</feature>
<dbReference type="FunFam" id="3.40.50.300:FF:000804">
    <property type="entry name" value="E3 ubiquitin-protein ligase RNF213"/>
    <property type="match status" value="1"/>
</dbReference>
<keyword evidence="14" id="KW-0833">Ubl conjugation pathway</keyword>
<feature type="compositionally biased region" description="Polar residues" evidence="23">
    <location>
        <begin position="256"/>
        <end position="276"/>
    </location>
</feature>
<dbReference type="FunFam" id="3.30.40.10:FF:000488">
    <property type="entry name" value="E3 ubiquitin-protein ligase RNF213"/>
    <property type="match status" value="1"/>
</dbReference>
<evidence type="ECO:0000259" key="25">
    <source>
        <dbReference type="PROSITE" id="PS51981"/>
    </source>
</evidence>
<evidence type="ECO:0000256" key="14">
    <source>
        <dbReference type="ARBA" id="ARBA00022786"/>
    </source>
</evidence>
<comment type="subcellular location">
    <subcellularLocation>
        <location evidence="3">Cytoplasm</location>
        <location evidence="3">Cytosol</location>
    </subcellularLocation>
    <subcellularLocation>
        <location evidence="2">Lipid droplet</location>
    </subcellularLocation>
</comment>
<evidence type="ECO:0000256" key="16">
    <source>
        <dbReference type="ARBA" id="ARBA00022833"/>
    </source>
</evidence>
<dbReference type="EC" id="2.3.2.27" evidence="6"/>
<keyword evidence="9" id="KW-0551">Lipid droplet</keyword>
<proteinExistence type="inferred from homology"/>
<dbReference type="GO" id="GO:0008270">
    <property type="term" value="F:zinc ion binding"/>
    <property type="evidence" value="ECO:0007669"/>
    <property type="project" value="UniProtKB-KW"/>
</dbReference>
<dbReference type="GO" id="GO:2000051">
    <property type="term" value="P:negative regulation of non-canonical Wnt signaling pathway"/>
    <property type="evidence" value="ECO:0007669"/>
    <property type="project" value="TreeGrafter"/>
</dbReference>
<comment type="catalytic activity">
    <reaction evidence="21">
        <text>ATP + H2O = ADP + phosphate + H(+)</text>
        <dbReference type="Rhea" id="RHEA:13065"/>
        <dbReference type="ChEBI" id="CHEBI:15377"/>
        <dbReference type="ChEBI" id="CHEBI:15378"/>
        <dbReference type="ChEBI" id="CHEBI:30616"/>
        <dbReference type="ChEBI" id="CHEBI:43474"/>
        <dbReference type="ChEBI" id="CHEBI:456216"/>
    </reaction>
    <physiologicalReaction direction="left-to-right" evidence="21">
        <dbReference type="Rhea" id="RHEA:13066"/>
    </physiologicalReaction>
</comment>
<keyword evidence="18" id="KW-0391">Immunity</keyword>
<comment type="similarity">
    <text evidence="5">Belongs to the AAA ATPase family.</text>
</comment>
<evidence type="ECO:0000256" key="5">
    <source>
        <dbReference type="ARBA" id="ARBA00006914"/>
    </source>
</evidence>
<dbReference type="GO" id="GO:0002376">
    <property type="term" value="P:immune system process"/>
    <property type="evidence" value="ECO:0007669"/>
    <property type="project" value="UniProtKB-KW"/>
</dbReference>
<evidence type="ECO:0000259" key="24">
    <source>
        <dbReference type="PROSITE" id="PS50089"/>
    </source>
</evidence>
<evidence type="ECO:0000256" key="10">
    <source>
        <dbReference type="ARBA" id="ARBA00022679"/>
    </source>
</evidence>
<evidence type="ECO:0000256" key="4">
    <source>
        <dbReference type="ARBA" id="ARBA00004906"/>
    </source>
</evidence>
<dbReference type="PROSITE" id="PS50089">
    <property type="entry name" value="ZF_RING_2"/>
    <property type="match status" value="1"/>
</dbReference>
<dbReference type="GO" id="GO:0016020">
    <property type="term" value="C:membrane"/>
    <property type="evidence" value="ECO:0007669"/>
    <property type="project" value="TreeGrafter"/>
</dbReference>
<evidence type="ECO:0000256" key="7">
    <source>
        <dbReference type="ARBA" id="ARBA00022490"/>
    </source>
</evidence>
<keyword evidence="8" id="KW-0037">Angiogenesis</keyword>
<evidence type="ECO:0000256" key="19">
    <source>
        <dbReference type="ARBA" id="ARBA00023098"/>
    </source>
</evidence>
<evidence type="ECO:0000256" key="23">
    <source>
        <dbReference type="SAM" id="MobiDB-lite"/>
    </source>
</evidence>
<evidence type="ECO:0000256" key="8">
    <source>
        <dbReference type="ARBA" id="ARBA00022657"/>
    </source>
</evidence>
<feature type="domain" description="RZ-type" evidence="25">
    <location>
        <begin position="4464"/>
        <end position="4534"/>
    </location>
</feature>
<dbReference type="Pfam" id="PF20173">
    <property type="entry name" value="ZnF_RZ-type"/>
    <property type="match status" value="1"/>
</dbReference>
<feature type="compositionally biased region" description="Basic residues" evidence="23">
    <location>
        <begin position="86"/>
        <end position="99"/>
    </location>
</feature>
<keyword evidence="27" id="KW-1185">Reference proteome</keyword>
<keyword evidence="7" id="KW-0963">Cytoplasm</keyword>
<dbReference type="CDD" id="cd16561">
    <property type="entry name" value="RING-HC_RNF213"/>
    <property type="match status" value="1"/>
</dbReference>
<dbReference type="PROSITE" id="PS00518">
    <property type="entry name" value="ZF_RING_1"/>
    <property type="match status" value="1"/>
</dbReference>
<feature type="compositionally biased region" description="Low complexity" evidence="23">
    <location>
        <begin position="105"/>
        <end position="116"/>
    </location>
</feature>
<dbReference type="InterPro" id="IPR018957">
    <property type="entry name" value="Znf_C3HC4_RING-type"/>
</dbReference>
<feature type="compositionally biased region" description="Polar residues" evidence="23">
    <location>
        <begin position="64"/>
        <end position="73"/>
    </location>
</feature>
<comment type="caution">
    <text evidence="26">The sequence shown here is derived from an EMBL/GenBank/DDBJ whole genome shotgun (WGS) entry which is preliminary data.</text>
</comment>
<keyword evidence="19" id="KW-0443">Lipid metabolism</keyword>
<feature type="compositionally biased region" description="Low complexity" evidence="23">
    <location>
        <begin position="128"/>
        <end position="139"/>
    </location>
</feature>
<dbReference type="FunFam" id="3.40.50.300:FF:000491">
    <property type="entry name" value="E3 ubiquitin-protein ligase RNF213"/>
    <property type="match status" value="1"/>
</dbReference>
<sequence length="5591" mass="636431">MKCPSCDHVALEATAKFCSQCGTRLTAQPSDNIPDKTPEQSAQTPVVPPGTDVETAEMKAYSSALDNQQTTVSPKRLNENDDNCPKPHKKRKKKRKNKRRLSEPTSLSSDLSIISLTDKDMDQRQEEAISSDSEESACAMDEAADPLESKASMPAESPHPCPSEPLAAAPTLSEPGPDIDQCTECSASPATTQRSKSQSVRDPSQNKDVDMDSRVNSCQSTSQGQDQSGESKNSKSRSQKCQQEQKGSSTSSSSSNKAQTTSGQSANKDQNANICNTPEKERLKTGSLNQGDKKSPAGHGEKTFGSQSRQKPQVMGQGSSVDPQEKVEHSLPLQCSHGKGDGSTDTKTPQPEKSSRSDEAETKKATPPPKRIPTSAQQPSTGARLTIYFHAVLSKDFKFNPDEDRIFIRAGRHIGDWGENLVEIYVSRDFGEHGFLVEGKLVSSKDSAEAVSIPYKYVIYKTNKEKYEYEYIYKMDSSETTNRCLFIKQVLLNEEGEWHQYDDIICAAPSKNVLKKLKETFWPDQRKSVIQGKEIAGRIMLDTIFDLLSSWSIVNLRSFVSQLKQFYHIYGNPFVFEEEDKKWYSLNYGEKDVSNLIKHFMIEKVIPELQKDATGTGAYIKGPLKAAIIMLYVWKQYRLKLELGELGRLCTALCLPNLPEDKFLPFWTDVKESFSCLKNLPDILLDLINTLKPEKRNQWVIVIPLLHLLKGTSKPFEPVSHTLSSRNEKSWDGLQGLKTTSASQWSSQDRRAMIKLMQKNLHLVEVDRLLARSWMCLMTLNDLVEYSASIHVELLDILQVFILKTPADLSYGDSTSVTDTLTFIQAQLLEQKYKCFSVDYGRDCLAAAVKLLERICTAVRTSCIQNVTEVPIACLNLVVSVTDFLQCLVQERKDGEPSNANVLELLSLAMKTIRTWIGQTFKRGLLVSYSFSASFTSEIEETPLNQIEVYCSKIEELKESHPYVAKSIEKCALQAVTSVCQTKTEGTLFDRIKINWKFGNLISAIIQKSWPKNESGSYEEEEELILQHLLSWTAAKNVFQLYGADEKLIDELSEEAKNRLAVATSLFTHISHQLLEGDIRIKVLNHILDKKNTFIELMKIDCLCENEHCRDTGAMKRLLQFRQMEMKAIYHENELVKGLIAMFQKLQEHVTVDLEDLEEKIQIHIDEMRLNTFMEVHPFNEIASQMAGVVTYFNLEEDVHSMAKTFNKFEKSYIFKMCWESQAKIFARSAEDEYSSESLPLDEEAGVATPDVIYFDIFQPCYEKYKNMYASLKDGSMTFEEVDVTFKAYMGKYEELADDVAIMCKLDAVDDKQWIPRRIQQIEQYHELHLAVESAQVVMMVKQTLCLQGDFQVLEKLLVVTHLDFKKERIDSIDNELMQAKAVLVDITEPRRHCLQELGLRKNFVMWVKEALEDINELKVFVDLASISAGENDLDVDRVACFHDAVLGYSPMLYELKTDAGFRIFKEVLKKLWKALDNDPNLPKKLRDTARHLEWLKTVKDSHGSVELSSLSLASAINTKGIYIISAENQKKLSLDKVIKLQITEVHDEGLETRCYSLEDLRDLQNKLMLMSGKGEQGQNEVDQFAEVFAGVQRLASAFIDLFVAGNPLFRHWETHINCNSKEACIVMDFNLKDVVSVVLVKGNVAEQLPEVCKKMEKCLRFWNHFMDKQRSQYYYLNYFTAEQLVYLCNQLTQKHQEDQAFMMLSFIKPNCTIVDLRESMHVLQYEILKRPLERNEDLDFQTFAEVPNRAEIDIMGINVEDVCSIDDLDHFTMENESERLDTIWNAYMKNMQKFLHYTLDVRSLGRLLEILANSASESEDDTDDDAEDGAFLKKRQGNIQRELPKGLTVGKPNLIICPPTEILTSCISIYMSSDHEPLPTYDEVLLCDSSTPYEQAELFLRRCLTTGYRGEKIYTMLYVDQLTYEVSYKVEQFFQRYKAQSRNDYRLVMICGSDREHAYFPSAFSQFRLHMVPQEPLSSIQTYLDKHYTVPNDQCSAAAVFKNRKFVGVVSSRRAGVGKSLYIRRTYEKLKMITKRSTHLKCIRLIEPRIDENAVLQSMLNSSKMELTVFHFDVTSSVQNGLHEFLFRLLILGYLLDSEGRMWKCNNRHLYIVELLESRTHVPRNGPRGGSNVRSAFLNVFPSVHCRAPKEVLEFEMNVQENPSQAKDDDPLMDDQEFKSEAYQRPYQYLKRFYNGRSLDDFRYKETEGSQVECLQMLLVYCGVGDPSWAELRNFTWFLNQQLRDCETSVFCDSSFTGDTLLGFKNFVVDFMILMAKDFATPSLSISDQSPGRVQMDLAGVNEEDLAPFRIRKRWESEPHPYIFFNDDHESMTFIGFHLQPNEQNGVDAIDPSSKEVIKKNIMTTELYEGLKLQRVPFNVDFDKLPRGEKIERICRVLGIQWPLDPDETYELTTDNILKILAIHMRFRCGIPVIIMGETGCGKTRLIKFLCELQRYGVATENLKLVKVHGGTNSDMIYTKVREAETIAVTNKQDYGIDSVLFFDEANTTEAISSIKEVLCDKTVEGESMAPYSGLQIIAACNPYRKHTGVMIKRLESAGLGYRVRAEETDEKLGSIPLRQLVYRVQALPPSMIPLVWDFGQLNDHTEKMYIQQIVQRVAEKHVFSESYIKMITDVLSASQKYMRTRKDECSFVSLRDVERCMQVFTWFFQNNTMLLSELAQFESEQRAQINEESQREADERDPILWSLVMAIGVCYHACLEDKDKYRVKICKYFPEIYSPVKLMQELTVMQDLLLSGVPLGETIARNSALKENVFMMVICIELRIPLFLVGKPGSSKSLSKTLVADAMQGQAAHSDLYRKLKQIHLVSFQCSPHSTPEGIINTFKQCARFQEGKNLNEYISVVVLDEIGLAEDSPKMPLKTLHPLLEEGCIDDNPLPHKKVGFIGISNWALDPAKMNRGIFVSRGDPDEKELVESAKGICSSDAMILEKVREFFQPFAWAYLNICKKQGKGFFGLRDYYSLIKMIFAITKALEQKPSPEQIVEAVLRNFSGKDNVNAVAVFTDRLKLKPNLEAISAIELVRQNITAIGQDDECRYLLILTKNYAALQILQQTFFTEQYQPEIIFGSSFPKDQEYTQICRNINRVKICMETGQTIVLLNLQNLYESLYDALNQYYVCLGGQKYVDLGLGTHRVKCRVHKSFKLIVIEEKEVVYKQFPIPLINRLEKHFLDINTVLKNEQKEFVKELEKWVRQFISLRNLHFAAPQTQNYEPADVFIGYHSDTCASVILQVTEKQKGDMELSDPHRQVMDEAKFILLNCAAPDAVVRLDNTVLPRVESEHLSKVYFEFQKHSSLVDFILSDTLQEEGSYVSFTEVTTFSRLLTAADLGQLQEVVPNIEILALQQFDTEHSFLKKIRNFLDGTSGNKILIIQTDFDEELQSSNLIASAKYSSINEINKFRNEEESKTFVYFVTKLPRIEGGTSYVGFHGGPWKSVHIDDLRRTKDIVSDIKALQYLTISQLFEEKEDDLEAMEVEDMYREAEEQKMEQDNTDSLENALDTTVLVRSCVQSAVGMLRDQGQAGCRSTRRVEILLTLLSDGGELQATFLKMLKRRLHTLLITHDEHTVFPKNWVIKEASNIDALQEGGTFRHTLWKRIQAAVIPFLAQLVSVIDRDHNLDLLVDANSGESVKKLWLDIFGNDKLLSVPYSRVDSNSLTKTVLVQNYIVVNRNMGCIMPFSWRIKDYLEELWMHALHREGHSQRQFDEFFRKTPLGRYIGDAERAVQVEFLHRYLQDFISLTMNVTSEVELQLLSEGLMCCVNELKGRQEEAESNVTSLPWVHAAYHDFKNRLQNLFRMVTIEPQIAQVLLAKAQSRESMEMVLDVYAALACVEYLEPQALDTSAHSVAWLRQVKRLQGPVELVCSEESSRLYGERSKAMVAHVQQAWRRIHSLSLFVEHMLLGVDDVDQELKPLVLQHTRRLAQVLGENSNLKQKKPFEAVIAILKACKDGANERIFRFGFQPCPVCMGDPHDPLSLPCDHVYCLACIRQWLIPGQMYCPLCMQTVDDDFELRPSEVIRSLIKQNAAFRKQCNAFFIELVSTICFRDNSPPSRAIILHLLSFLMVESGVVPTIRGHHHRFLTKALSPFDDSVDKNPVVRSVVLKLLLKYSFEDVKGYLQQHLTAVEQSNILEEHDKTELYSLYINCLEDSMFERTQWHSLAEKQACLLEGKNFLLDLLEYGAVATHTATMEHLQQVARTRLCLDIAAGLLVTTSAAAGAGEETAVGEAAFLRSVVDLCESGNDWYRVYLIRKVCSISGVEYVQKHLYEQQYAWMFPQEILQMNRDGSQIDQYLVYGVEYKTVRDAVGKAMMECKMERMEEACQACKSSPLKKSVYLLLALFREVTSLYRSANPSVHPKPEQLVALEGFIEKSEVFTSFESRAFARALVHNQLHALWVLANAAGGDHAVVELAVHLAAVLLSTQQALLQPLVQLAFRPANMQMSFIPTMPDDMLAVAQKAMGLLQWYYCPNGHPCTVGECGQPMEKSRCPDCGAEIGGTDHRPVQGFQPLMIQGDRTQSGHILGDPQRRDQPDMQDTKNMSPAPFIMIRALTHAAMLLGASSHPQDVSPFIKPPVEQPGLFLMAHLLKDMEQLCRALGKGTDDTVCAVHLIICSLTEPQQNREWPVPYDHLLSTKENRNNWEDAVNRDITQQLKLLERQLGKVNAFIREDERVSSNPVMKLTFGDPRLFLQSLPVDSLIHSSAVWSCRERPSLPSLSHIVEQNGGHDALPVLWKFLQREAELRMVKFLPDILALQKDLVKTFQNVMELPCNTITEFLHSQKAASLIASYEKRIKIFLSTWNQLRVSLATNGEIKLPAEFCQEDLDLGSDLQVLLPRRQGLGLCSTALVSYLIALHNEMVYTVDKYTNEETCFSVSPVDLTELHVIRYEVERDLMPLVLSNCQYSMERGREMLSEYDLPKIQQQVLTRFLQGKPLVTLTGIPTLVNRHDRNYENIFKDVMAKVQQEPLSSLGQASLVAELQAYSDVCEALSTVELALGFLAMTGGDTHMQLGTYLREELQMDDHAAPHVIKALSRCSLGHCVALWQLLSALKSETMLRLKRDPFAGISKEYKKALGEEEKRQLTGFFMKASADSFLLEMHEFLLLVLKNPNATDTYKPNWSIKDTVMSYMERKDLNVPVDVQEFFPEEVLLSQYIEAWKLDSETPGRLRPTFTPRVSWLNLLANLQPSTGDIYSAITTALLHKATQPPVAHLGKAARFDIDLSKLPKNQWFMGIAIQTGSWFLISTPGKEFLAVDTSGRDRRILHMSSWPHNESARDQRGALSISRGSPWQLRDVHQRAPGRPLMGIPEHSGGCRQLWEPSGSVPAQRTPGEHGPWEHSLSAYKRSPLLCPTPVPRCRRPARHRHRSMEHEPNTNPKTNLNTNPDANSNTDPNTNSNPNTNPSTNPNTNPYTNPNTKPYTNPDTNPNTKPYTNPDTNPNTKPNTNPYTNPNTKPYTNPDTNPNTKPNTNPKTNPNTNPNANSNSNTNPNTNSNTNANLNTNPNTNSNINPSTTVATHKFRCDDHEDSSLCEWQTSPSVYMEPMEPLSQCLHVAEDKYSSNQIKLRMFRRFLQGFKGF</sequence>
<dbReference type="InterPro" id="IPR031248">
    <property type="entry name" value="RNF213"/>
</dbReference>
<gene>
    <name evidence="26" type="ORF">P4O66_007266</name>
</gene>
<dbReference type="InterPro" id="IPR046439">
    <property type="entry name" value="ZF_RZ_dom"/>
</dbReference>
<evidence type="ECO:0000256" key="11">
    <source>
        <dbReference type="ARBA" id="ARBA00022723"/>
    </source>
</evidence>
<name>A0AAD8ZGY5_9TELE</name>
<dbReference type="GO" id="GO:0005730">
    <property type="term" value="C:nucleolus"/>
    <property type="evidence" value="ECO:0007669"/>
    <property type="project" value="TreeGrafter"/>
</dbReference>
<evidence type="ECO:0000313" key="27">
    <source>
        <dbReference type="Proteomes" id="UP001239994"/>
    </source>
</evidence>
<dbReference type="PANTHER" id="PTHR22605:SF18">
    <property type="entry name" value="E3 UBIQUITIN-PROTEIN LIGASE RNF213-ALPHA"/>
    <property type="match status" value="1"/>
</dbReference>
<evidence type="ECO:0000256" key="18">
    <source>
        <dbReference type="ARBA" id="ARBA00022859"/>
    </source>
</evidence>
<keyword evidence="17" id="KW-0067">ATP-binding</keyword>
<dbReference type="Pfam" id="PF00097">
    <property type="entry name" value="zf-C3HC4"/>
    <property type="match status" value="1"/>
</dbReference>
<evidence type="ECO:0000256" key="21">
    <source>
        <dbReference type="ARBA" id="ARBA00048778"/>
    </source>
</evidence>
<evidence type="ECO:0000256" key="15">
    <source>
        <dbReference type="ARBA" id="ARBA00022801"/>
    </source>
</evidence>
<keyword evidence="10" id="KW-0808">Transferase</keyword>
<dbReference type="Gene3D" id="3.30.40.10">
    <property type="entry name" value="Zinc/RING finger domain, C3HC4 (zinc finger)"/>
    <property type="match status" value="1"/>
</dbReference>
<dbReference type="EMBL" id="JAROKS010000012">
    <property type="protein sequence ID" value="KAK1798996.1"/>
    <property type="molecule type" value="Genomic_DNA"/>
</dbReference>
<dbReference type="GO" id="GO:0016887">
    <property type="term" value="F:ATP hydrolysis activity"/>
    <property type="evidence" value="ECO:0007669"/>
    <property type="project" value="InterPro"/>
</dbReference>
<feature type="compositionally biased region" description="Basic and acidic residues" evidence="23">
    <location>
        <begin position="117"/>
        <end position="127"/>
    </location>
</feature>
<dbReference type="GO" id="GO:0005829">
    <property type="term" value="C:cytosol"/>
    <property type="evidence" value="ECO:0007669"/>
    <property type="project" value="UniProtKB-SubCell"/>
</dbReference>
<evidence type="ECO:0000313" key="26">
    <source>
        <dbReference type="EMBL" id="KAK1798996.1"/>
    </source>
</evidence>
<organism evidence="26 27">
    <name type="scientific">Electrophorus voltai</name>
    <dbReference type="NCBI Taxonomy" id="2609070"/>
    <lineage>
        <taxon>Eukaryota</taxon>
        <taxon>Metazoa</taxon>
        <taxon>Chordata</taxon>
        <taxon>Craniata</taxon>
        <taxon>Vertebrata</taxon>
        <taxon>Euteleostomi</taxon>
        <taxon>Actinopterygii</taxon>
        <taxon>Neopterygii</taxon>
        <taxon>Teleostei</taxon>
        <taxon>Ostariophysi</taxon>
        <taxon>Gymnotiformes</taxon>
        <taxon>Gymnotoidei</taxon>
        <taxon>Gymnotidae</taxon>
        <taxon>Electrophorus</taxon>
    </lineage>
</organism>
<evidence type="ECO:0000256" key="13">
    <source>
        <dbReference type="ARBA" id="ARBA00022771"/>
    </source>
</evidence>
<dbReference type="GO" id="GO:0005811">
    <property type="term" value="C:lipid droplet"/>
    <property type="evidence" value="ECO:0007669"/>
    <property type="project" value="UniProtKB-SubCell"/>
</dbReference>
<keyword evidence="13 22" id="KW-0863">Zinc-finger</keyword>
<feature type="compositionally biased region" description="Basic and acidic residues" evidence="23">
    <location>
        <begin position="353"/>
        <end position="364"/>
    </location>
</feature>
<feature type="compositionally biased region" description="Low complexity" evidence="23">
    <location>
        <begin position="5387"/>
        <end position="5521"/>
    </location>
</feature>
<dbReference type="GO" id="GO:0005524">
    <property type="term" value="F:ATP binding"/>
    <property type="evidence" value="ECO:0007669"/>
    <property type="project" value="UniProtKB-KW"/>
</dbReference>
<keyword evidence="15" id="KW-0378">Hydrolase</keyword>
<dbReference type="SMART" id="SM00184">
    <property type="entry name" value="RING"/>
    <property type="match status" value="1"/>
</dbReference>
<feature type="compositionally biased region" description="Basic and acidic residues" evidence="23">
    <location>
        <begin position="204"/>
        <end position="213"/>
    </location>
</feature>
<evidence type="ECO:0000256" key="22">
    <source>
        <dbReference type="PROSITE-ProRule" id="PRU00175"/>
    </source>
</evidence>
<dbReference type="GO" id="GO:0061630">
    <property type="term" value="F:ubiquitin protein ligase activity"/>
    <property type="evidence" value="ECO:0007669"/>
    <property type="project" value="UniProtKB-EC"/>
</dbReference>
<dbReference type="InterPro" id="IPR017907">
    <property type="entry name" value="Znf_RING_CS"/>
</dbReference>
<evidence type="ECO:0000256" key="9">
    <source>
        <dbReference type="ARBA" id="ARBA00022677"/>
    </source>
</evidence>
<dbReference type="Gene3D" id="3.40.50.300">
    <property type="entry name" value="P-loop containing nucleotide triphosphate hydrolases"/>
    <property type="match status" value="2"/>
</dbReference>
<dbReference type="InterPro" id="IPR027417">
    <property type="entry name" value="P-loop_NTPase"/>
</dbReference>
<dbReference type="GO" id="GO:0006511">
    <property type="term" value="P:ubiquitin-dependent protein catabolic process"/>
    <property type="evidence" value="ECO:0007669"/>
    <property type="project" value="TreeGrafter"/>
</dbReference>
<reference evidence="26" key="1">
    <citation type="submission" date="2023-03" db="EMBL/GenBank/DDBJ databases">
        <title>Electrophorus voltai genome.</title>
        <authorList>
            <person name="Bian C."/>
        </authorList>
    </citation>
    <scope>NUCLEOTIDE SEQUENCE</scope>
    <source>
        <strain evidence="26">CB-2022</strain>
        <tissue evidence="26">Muscle</tissue>
    </source>
</reference>
<evidence type="ECO:0000256" key="20">
    <source>
        <dbReference type="ARBA" id="ARBA00023268"/>
    </source>
</evidence>
<accession>A0AAD8ZGY5</accession>
<evidence type="ECO:0000256" key="17">
    <source>
        <dbReference type="ARBA" id="ARBA00022840"/>
    </source>
</evidence>
<comment type="pathway">
    <text evidence="4">Protein modification; protein ubiquitination.</text>
</comment>
<dbReference type="GO" id="GO:0006629">
    <property type="term" value="P:lipid metabolic process"/>
    <property type="evidence" value="ECO:0007669"/>
    <property type="project" value="UniProtKB-KW"/>
</dbReference>
<dbReference type="InterPro" id="IPR001841">
    <property type="entry name" value="Znf_RING"/>
</dbReference>
<dbReference type="CDD" id="cd00009">
    <property type="entry name" value="AAA"/>
    <property type="match status" value="1"/>
</dbReference>